<dbReference type="GO" id="GO:0030674">
    <property type="term" value="F:protein-macromolecule adaptor activity"/>
    <property type="evidence" value="ECO:0007669"/>
    <property type="project" value="TreeGrafter"/>
</dbReference>
<evidence type="ECO:0000256" key="3">
    <source>
        <dbReference type="ARBA" id="ARBA00022593"/>
    </source>
</evidence>
<dbReference type="InterPro" id="IPR006966">
    <property type="entry name" value="Peroxin-3"/>
</dbReference>
<accession>A0AAV7K9U3</accession>
<evidence type="ECO:0000313" key="7">
    <source>
        <dbReference type="Proteomes" id="UP001165289"/>
    </source>
</evidence>
<dbReference type="Pfam" id="PF04882">
    <property type="entry name" value="Peroxin-3"/>
    <property type="match status" value="1"/>
</dbReference>
<comment type="function">
    <text evidence="4">Involved in peroxisome biosynthesis and integrity. Assembles membrane vesicles before the matrix proteins are translocated. As a docking factor for PEX19, is necessary for the import of peroxisomal membrane proteins in the peroxisomes.</text>
</comment>
<keyword evidence="3" id="KW-0962">Peroxisome biogenesis</keyword>
<name>A0AAV7K9U3_9METZ</name>
<evidence type="ECO:0000256" key="4">
    <source>
        <dbReference type="ARBA" id="ARBA00025338"/>
    </source>
</evidence>
<dbReference type="PANTHER" id="PTHR28080:SF1">
    <property type="entry name" value="PEROXISOMAL BIOGENESIS FACTOR 3"/>
    <property type="match status" value="1"/>
</dbReference>
<evidence type="ECO:0000256" key="1">
    <source>
        <dbReference type="ARBA" id="ARBA00011494"/>
    </source>
</evidence>
<comment type="caution">
    <text evidence="6">The sequence shown here is derived from an EMBL/GenBank/DDBJ whole genome shotgun (WGS) entry which is preliminary data.</text>
</comment>
<keyword evidence="7" id="KW-1185">Reference proteome</keyword>
<protein>
    <recommendedName>
        <fullName evidence="2">Peroxisomal biogenesis factor 3</fullName>
    </recommendedName>
    <alternativeName>
        <fullName evidence="5">Peroxisomal assembly protein PEX3</fullName>
    </alternativeName>
</protein>
<reference evidence="6 7" key="1">
    <citation type="journal article" date="2023" name="BMC Biol.">
        <title>The compact genome of the sponge Oopsacas minuta (Hexactinellida) is lacking key metazoan core genes.</title>
        <authorList>
            <person name="Santini S."/>
            <person name="Schenkelaars Q."/>
            <person name="Jourda C."/>
            <person name="Duchesne M."/>
            <person name="Belahbib H."/>
            <person name="Rocher C."/>
            <person name="Selva M."/>
            <person name="Riesgo A."/>
            <person name="Vervoort M."/>
            <person name="Leys S.P."/>
            <person name="Kodjabachian L."/>
            <person name="Le Bivic A."/>
            <person name="Borchiellini C."/>
            <person name="Claverie J.M."/>
            <person name="Renard E."/>
        </authorList>
    </citation>
    <scope>NUCLEOTIDE SEQUENCE [LARGE SCALE GENOMIC DNA]</scope>
    <source>
        <strain evidence="6">SPO-2</strain>
    </source>
</reference>
<sequence>MPLSIIKKHPKKITALLLIGGLGFSSYLAFKYVKQQLIDMSQNMGKSNMVYTRKVQHFHSNQQTADNRIFGLTTALRDKLLEMADVDYLVNQLKEVDSTDKVALWENLKITSLSRVIAGTYLLCGLILLVRTKLNIIGGSMFLCEGETVSSNSEHVDRSQRERIQKQYIGYDKYLIEVGSVKLMAAVMPVVRGVLSRVSLRQAISFENFDEILIEIQNTLETGKRNNGDEEEFETISLQELFLPPENPDDNEELNYLFDSTRDILDQDFLHVLNNCIKVCFLYISRWTAAQCPEISSQSEELTVQFARLVISISKCFPVLFVADQEGLLHQLLTKREVLSFSQNIYEAFSSS</sequence>
<dbReference type="EMBL" id="JAKMXF010000111">
    <property type="protein sequence ID" value="KAI6657563.1"/>
    <property type="molecule type" value="Genomic_DNA"/>
</dbReference>
<gene>
    <name evidence="6" type="ORF">LOD99_306</name>
</gene>
<evidence type="ECO:0000256" key="2">
    <source>
        <dbReference type="ARBA" id="ARBA00014294"/>
    </source>
</evidence>
<dbReference type="Proteomes" id="UP001165289">
    <property type="component" value="Unassembled WGS sequence"/>
</dbReference>
<evidence type="ECO:0000256" key="5">
    <source>
        <dbReference type="ARBA" id="ARBA00029630"/>
    </source>
</evidence>
<dbReference type="GO" id="GO:0045046">
    <property type="term" value="P:protein import into peroxisome membrane"/>
    <property type="evidence" value="ECO:0007669"/>
    <property type="project" value="TreeGrafter"/>
</dbReference>
<evidence type="ECO:0000313" key="6">
    <source>
        <dbReference type="EMBL" id="KAI6657563.1"/>
    </source>
</evidence>
<dbReference type="GO" id="GO:0005778">
    <property type="term" value="C:peroxisomal membrane"/>
    <property type="evidence" value="ECO:0007669"/>
    <property type="project" value="InterPro"/>
</dbReference>
<dbReference type="PANTHER" id="PTHR28080">
    <property type="entry name" value="PEROXISOMAL BIOGENESIS FACTOR 3"/>
    <property type="match status" value="1"/>
</dbReference>
<comment type="subunit">
    <text evidence="1">Interacts with PEX19.</text>
</comment>
<dbReference type="AlphaFoldDB" id="A0AAV7K9U3"/>
<proteinExistence type="predicted"/>
<organism evidence="6 7">
    <name type="scientific">Oopsacas minuta</name>
    <dbReference type="NCBI Taxonomy" id="111878"/>
    <lineage>
        <taxon>Eukaryota</taxon>
        <taxon>Metazoa</taxon>
        <taxon>Porifera</taxon>
        <taxon>Hexactinellida</taxon>
        <taxon>Hexasterophora</taxon>
        <taxon>Lyssacinosida</taxon>
        <taxon>Leucopsacidae</taxon>
        <taxon>Oopsacas</taxon>
    </lineage>
</organism>